<evidence type="ECO:0000313" key="1">
    <source>
        <dbReference type="EMBL" id="MCI4381704.1"/>
    </source>
</evidence>
<sequence>MAGEAKRTYATKELDAETNQEEKKLAEQFNGKALQGSPEHFQNVCVESQTVNNNPKFVEKEKDNTQQREAVIRPQQAGKIDFKSLQNRSNFASDRTWPNGKVSPQSPSGKSRIRDKGKKSGKTERANPQQLCRLSTTNSRSNPTIGIAYPQQKLSPPKKLEASRGPVSGSYRFHVPNIPEREAELQQEEFNLNRCFQEGSNLISPSYTSQPVGSAAGGSSHQHPASTATQQQPGALETNNTQPVNQMLFPDFQLSGADMWQSPDRAFSNASFGVPSQKSNSVVEVNKPNGFVPLPFQYGYPLLDNADSFPCDQNPQPQELIEGSLGPNQVTQNSFSFQSSGEEHEVVQSNTKLSYEQSEDRQYCLQSKPPQYVQTPHAIPSSVHCTRSIGDGVSNGDSKESNNQQPDKKKSALSDKSDHFCPVDTRDIGAIAGGKRGYHSKNSTSSQRILIQGSVHHIRNIAQSQGPPIHFSKKNYNSSPTNIIHVGSAPLDKNSRVAQPWEGPNKAFPLPLDQNSTPYPFQCQPPLEQRQNAGINSRMPWQQIRLTAAMPNQNRIELSRQLSNQQMAFLITPSDWKEDSKSQKSNTQKSSNDFPNNRASEAFSKLRQDSVKQGCNTISPCQFTNKVESSQNQVGDAKNKSLYFAAVHGSTPRTPSYPPLHVPTMELMMVSPYDSPSHSPIQNQMASSTCSSLSPDSTSPASSSSDDSQKASPSQFYNQVQNKASLDNLSSNQHHYHSEVSRSLRYNQEKAKENIVSLSSNIRHAKSNVESGKGCMDSYGVEHRPPPPYSAHQLLASSLATANLDQLDVLLTCKQCDQNFNNLASFLDHKQYCGQHAFAQNDFKDIRKVEDTRKFHADNTKAISSGTNFAMSRSSSDLHMSLLGLNKNGEIMPDSEAKVDAKDDPMKLMLPSAPLPDLEMEDAKLDSLITEALNGLGYQSDNAEIDSSFIDAFADDEITTTKCSSSRQTLKTKDSVMFESRSKHEFTSSEKSLTQQKYTFDADFDCLTAESKHADVTYKENNRDSEAHKEGTREETSLVKRESTLEESNTRTEWVNETQKSDKTADESELGPRFLLSRKFSERGGLKTLQSSTPSVKTPTPQSPSATRSPTSQRPIVKEKKRKRISGGSWSKELIHKIVQQKNKLHKLHVKGTKNMQFSLVMERVTPTVQNPTFREYDYISDSDEDCEPVKIASQGRLSQSIRCKYTYTKECKGRIRADKNRESPWKQDKIESFELKKAETVSPPSIKEISGHQRVRRRSSRSSTSSELSTSVSVSSESISSPKSIDRTDSDCEKRVEIRKKDQDSFDQDRSPQRILKESSTSLALTFTKNTKHYSTDKILLSELKDSYTTSKCSNVISTTEETASEHTLTKSTVSLARFKTTRVEVEEKMDHYGSDMGIAANTEEATPLSKDYKDYKASMHLRRTGITVNSVKTKNDKEIKRDHASSKGKTLHKKKESQQDSESSPASFENFSNDISTLKETKTDPSDLFSEPPSLCSSLMDEVCLSSAKLNDALPQKDRTCLLPYTLEHEQSLMKSPLSFDTTSMFGDLTVGGFDNNLYPDIQLTKEGFSPIETAAEKKELFESSFSPLLEQRDWSLMVDVTPELPDEIAQYKEDSDISDDKKTCFNPVPFTLTEKIMDYHPNLNGCVSDDELEIKRIVTELESQLQSAKLSSPSPLDNEPPKHLTMSKFSPLRLDDHESESDQGSMEVVCPSESLGLAAPTDSHSELFSEPDLPWSSPVQFGLMGGQQCLHTPTHTTVTDTPIHLGPETLHVKSGAELNIISTEKPAELNNEEKTGSSDPLGTATNKSEEMIEQEIYTENLMKSLEVISDSLSSGLESAHSSVQQKECSEEQEKEDDEKTEKTRLTNESERVDSRYSVAELNECSSDLNKTLLEQSPKLIPGDICESNLGSKTENSSDVESNDVSLHDKDTQVNELQPASTCISINDSEESKLSSIIFDHKTCEPPVETGKVSPEPDVVEDFNSEGPPNSPNASPTLPDVLKDESTKAYKQESSQAEEMFVETNATEDYKDMLESASVNHSTQVDETEIDTVERARGNIIPDNGPVLESIKSPHSEDTQSHEILRNDTDTVSTHEQSQMDKEDQSCEATLRMTFSDVHNLCGENVQIDVNEDPNLKCVPPISPSPLVSPYVPTKSSPLQGEKSLLSSCWTNINIISPALIEETLTFKSSADVDIARSLHSCESSTTATEISNAFASNVNFAETTESKISSPRTMLAVDSISKPAFYEANEKSEILDVSQNKDTLYEFKLSPMNYSETHFTSCSLSSETLNKSIDVQSNIKSSPKDSLSLNACALTLNTQLSSNCRLSPIHVQNELELTTYDHLVKMDIPHFHDTTNQNDIKYCSISSTNNHHMEHRASDDTEQLSKLHQDNISTCHVPMDSIGYMDLNINLLRKTDAENVESQINTFKLDALPQNPIMSNVQETPNPKEQLPTESISFISLPNSVMGQCTKQSEVKSLPKKGSTQNAVQGKFQCEICLMYFRTLPGLKRHKAMKHTVKTEGIIAQKPTLNSQGFVPHPVDKELKDNMRILDPVVLLNPDNDGTPVTHCDLATLNSVLQGKAKESLVSKSTMNIDKEDKPPIIEKAKKNNKIKRSKSMDVTNEGFINKLVKKDPFSDELLSILKTDILQAISPDFSTMAQPECPKSIGKLSPANSPNYQEVKVTEDIQGIESACVDEHEITTLPKCPEMYHHGAEGDNKTTKPESCASLNALENNGQANDTISGEYIGIKEICDPCEDPSIAIKSETTSYPTDENGSQCEGYKDPPISPSGLGTDLKDLFDDENTFSQLFPRNNEMKRKKCARVYGKSNKKQKQMPSLVSDYTGSNTFSDNNEEYKKKPDNIFASTLDDHCEYETISLDDAKMLEMCHKSTLKSSPQKSFPQDVITDHQVGHEDTQEARISDFLCHTEDPILNPTVTLNGSEDKNIDTGSDAKENGKSDETCPLQLVCVQDNVPHYPSIDIQHFNTTFQLPEMPLFESERDMSVVEAIAPKKSPKKPTERRNRKRIETGLKPKDKQYKCKVCFTWFLTLGELDFHKLSHNPSPPPTCYMCVQRKFSSREQLRDHLREKHVKNKAGVWTCGMCLKEISDVWMYNEHLREHATQFARKGQSQSSLLDMPGCFMQENAVKNFISSIMQHQSKKSIKGENAKSSKEERKASADVSGVEQKSSDMCEPETIKSKVVSAGGGSKHSIFTPLEVLPKADTTPKNVEMHPNCKDPSRDCHHCGKQFPKPFKLQRHLVVHNLQKIFMCHKCPVSYQQAKELKDHLKSEHEEVDEPDSKHTTLYTCELCADVMHVIKKSFICSTCNYTFSKKEQFDRHMEKHLAGGSKIFKFRGVVRPCTPSKSKEDDFDMPPNKKRKVLPENSQENSLNIASIASVHLQQSTDIQGLKPVMDNSTCNSTDEDKQPTDTNNTSVKIEDVAEDLSGALEELGQHQPQLASAENTCNMKTLTKEEDNEGLHAHVIENTDTKEVGTDYKGSLTEICDVKVEDDCGAIQTTSTMPIPNESSVPDNKIKERTDLVNADEKETDSDLCSLQFPNQTSKSMKSHQSEDPLPKEDYSPNVIRLPSLSSEINQLRQDQINKCASTGRNENEQVINNIDQPVCVLVKERTPVKSGETIKQCIDNSTKCGSIGVTDAAGVNHAKISLSSVTAEDKDCVKLKKRKDLKMMPSSPRTASTVTRENLGIDPKVKKKFRSNKFERLAGQRKGDISVDYPVLTSVKDEMTSNKIVSKHKIGTLDLQPKRGSDNFSSKKGELVRHLNWDCRGKKGVPGRAIHSATSKVSVTSLNNSFNKSRPKLGVKSVETQSYHTAESHNSLLSKLFGQRLTGFKIPLRKDTSESIN</sequence>
<dbReference type="EMBL" id="CM040462">
    <property type="protein sequence ID" value="MCI4381704.1"/>
    <property type="molecule type" value="Genomic_DNA"/>
</dbReference>
<proteinExistence type="predicted"/>
<keyword evidence="2" id="KW-1185">Reference proteome</keyword>
<organism evidence="1 2">
    <name type="scientific">Pangasianodon gigas</name>
    <name type="common">Mekong giant catfish</name>
    <name type="synonym">Pangasius gigas</name>
    <dbReference type="NCBI Taxonomy" id="30993"/>
    <lineage>
        <taxon>Eukaryota</taxon>
        <taxon>Metazoa</taxon>
        <taxon>Chordata</taxon>
        <taxon>Craniata</taxon>
        <taxon>Vertebrata</taxon>
        <taxon>Euteleostomi</taxon>
        <taxon>Actinopterygii</taxon>
        <taxon>Neopterygii</taxon>
        <taxon>Teleostei</taxon>
        <taxon>Ostariophysi</taxon>
        <taxon>Siluriformes</taxon>
        <taxon>Pangasiidae</taxon>
        <taxon>Pangasianodon</taxon>
    </lineage>
</organism>
<name>A0ACC5WRM9_PANGG</name>
<evidence type="ECO:0000313" key="2">
    <source>
        <dbReference type="Proteomes" id="UP000829447"/>
    </source>
</evidence>
<reference evidence="1 2" key="1">
    <citation type="journal article" date="2022" name="bioRxiv">
        <title>An ancient truncated duplication of the anti-Mullerian hormone receptor type 2 gene is a potential conserved master sex determinant in the Pangasiidae catfish family.</title>
        <authorList>
            <person name="Wen M."/>
            <person name="Pan Q."/>
            <person name="Jouanno E."/>
            <person name="Montfort J."/>
            <person name="Zahm M."/>
            <person name="Cabau C."/>
            <person name="Klopp C."/>
            <person name="Iampietro C."/>
            <person name="Roques C."/>
            <person name="Bouchez O."/>
            <person name="Castinel A."/>
            <person name="Donnadieu C."/>
            <person name="Parrinello H."/>
            <person name="Poncet C."/>
            <person name="Belmonte E."/>
            <person name="Gautier V."/>
            <person name="Avarre J.-C."/>
            <person name="Dugue R."/>
            <person name="Gustiano R."/>
            <person name="Ha T.T.T."/>
            <person name="Campet M."/>
            <person name="Sriphairoj K."/>
            <person name="Ribolli J."/>
            <person name="de Almeida F.L."/>
            <person name="Desvignes T."/>
            <person name="Postlethwait J.H."/>
            <person name="Bucao C.F."/>
            <person name="Robinson-Rechavi M."/>
            <person name="Bobe J."/>
            <person name="Herpin A."/>
            <person name="Guiguen Y."/>
        </authorList>
    </citation>
    <scope>NUCLEOTIDE SEQUENCE [LARGE SCALE GENOMIC DNA]</scope>
    <source>
        <strain evidence="1">YG-Dec2019</strain>
    </source>
</reference>
<dbReference type="Proteomes" id="UP000829447">
    <property type="component" value="Linkage Group LG9"/>
</dbReference>
<accession>A0ACC5WRM9</accession>
<comment type="caution">
    <text evidence="1">The sequence shown here is derived from an EMBL/GenBank/DDBJ whole genome shotgun (WGS) entry which is preliminary data.</text>
</comment>
<gene>
    <name evidence="1" type="ORF">PGIGA_G00255160</name>
</gene>
<protein>
    <submittedName>
        <fullName evidence="1">Uncharacterized protein</fullName>
    </submittedName>
</protein>